<reference evidence="4 8" key="3">
    <citation type="submission" date="2019-11" db="EMBL/GenBank/DDBJ databases">
        <title>Green- and brown-colored morphotypes of Chlorobia in the stratified aquatic ecosystems of Kandalaksha Gulf (White Sea): A model for study of the accessory genome evolution.</title>
        <authorList>
            <person name="Grouzdev D.S."/>
        </authorList>
    </citation>
    <scope>NUCLEOTIDE SEQUENCE [LARGE SCALE GENOMIC DNA]</scope>
    <source>
        <strain evidence="4 8">ZM</strain>
    </source>
</reference>
<evidence type="ECO:0000256" key="1">
    <source>
        <dbReference type="SAM" id="MobiDB-lite"/>
    </source>
</evidence>
<dbReference type="EMBL" id="VMRG01000001">
    <property type="protein sequence ID" value="KAA6231879.1"/>
    <property type="molecule type" value="Genomic_DNA"/>
</dbReference>
<feature type="chain" id="PRO_5044600300" evidence="2">
    <location>
        <begin position="27"/>
        <end position="237"/>
    </location>
</feature>
<evidence type="ECO:0000313" key="5">
    <source>
        <dbReference type="EMBL" id="RTY36248.1"/>
    </source>
</evidence>
<organism evidence="5 6">
    <name type="scientific">Chlorobium phaeovibrioides</name>
    <dbReference type="NCBI Taxonomy" id="1094"/>
    <lineage>
        <taxon>Bacteria</taxon>
        <taxon>Pseudomonadati</taxon>
        <taxon>Chlorobiota</taxon>
        <taxon>Chlorobiia</taxon>
        <taxon>Chlorobiales</taxon>
        <taxon>Chlorobiaceae</taxon>
        <taxon>Chlorobium/Pelodictyon group</taxon>
        <taxon>Chlorobium</taxon>
    </lineage>
</organism>
<dbReference type="Proteomes" id="UP000279908">
    <property type="component" value="Unassembled WGS sequence"/>
</dbReference>
<dbReference type="Proteomes" id="UP000489351">
    <property type="component" value="Unassembled WGS sequence"/>
</dbReference>
<keyword evidence="2" id="KW-0732">Signal</keyword>
<evidence type="ECO:0000313" key="7">
    <source>
        <dbReference type="Proteomes" id="UP000327458"/>
    </source>
</evidence>
<dbReference type="AlphaFoldDB" id="A0A3S0L4X5"/>
<feature type="signal peptide" evidence="2">
    <location>
        <begin position="1"/>
        <end position="26"/>
    </location>
</feature>
<protein>
    <submittedName>
        <fullName evidence="3">Lipid-binding SYLF domain-containing protein</fullName>
    </submittedName>
</protein>
<feature type="region of interest" description="Disordered" evidence="1">
    <location>
        <begin position="198"/>
        <end position="237"/>
    </location>
</feature>
<dbReference type="Proteomes" id="UP000327458">
    <property type="component" value="Unassembled WGS sequence"/>
</dbReference>
<gene>
    <name evidence="5" type="ORF">EKD02_08315</name>
    <name evidence="3" type="ORF">FP507_01255</name>
    <name evidence="4" type="ORF">GJ685_00275</name>
</gene>
<evidence type="ECO:0000313" key="4">
    <source>
        <dbReference type="EMBL" id="MWV53496.1"/>
    </source>
</evidence>
<sequence length="237" mass="25211">MAMMKMMKSVLAVLLLAGFVTGPAFAGWDPNEGDKAADAVQYLKKNDPSLERFFSRAYGYVVFPDVYKGGFLMLGGGHGRGYVYEGGRLVGRSSISQLNVGPQLGGQSFTEIIFFKDNKALSDFKKGNFEISAQMTAVVVTSGIATNADYSDGVAIFVLPKAGVMADATIGGQKFSYEPLQPGSALAPKSPAVQPIYSESVPGQQYSAPAPSAQPYSEPAPFDDRPFEKADQGSVAY</sequence>
<comment type="caution">
    <text evidence="5">The sequence shown here is derived from an EMBL/GenBank/DDBJ whole genome shotgun (WGS) entry which is preliminary data.</text>
</comment>
<reference evidence="5 6" key="1">
    <citation type="submission" date="2018-12" db="EMBL/GenBank/DDBJ databases">
        <authorList>
            <person name="Lunina O.N."/>
            <person name="Grouzdev D.S."/>
            <person name="Gorlenko V.M."/>
            <person name="Savvichev A.S."/>
        </authorList>
    </citation>
    <scope>NUCLEOTIDE SEQUENCE [LARGE SCALE GENOMIC DNA]</scope>
    <source>
        <strain evidence="5 6">BrKhr-17</strain>
    </source>
</reference>
<name>A0A3S0L4X5_CHLPH</name>
<keyword evidence="8" id="KW-1185">Reference proteome</keyword>
<proteinExistence type="predicted"/>
<feature type="compositionally biased region" description="Basic and acidic residues" evidence="1">
    <location>
        <begin position="222"/>
        <end position="231"/>
    </location>
</feature>
<evidence type="ECO:0000313" key="3">
    <source>
        <dbReference type="EMBL" id="KAA6231879.1"/>
    </source>
</evidence>
<evidence type="ECO:0000256" key="2">
    <source>
        <dbReference type="SAM" id="SignalP"/>
    </source>
</evidence>
<accession>A0A3S0L4X5</accession>
<dbReference type="CDD" id="cd11524">
    <property type="entry name" value="SYLF"/>
    <property type="match status" value="1"/>
</dbReference>
<dbReference type="EMBL" id="RXYK01000014">
    <property type="protein sequence ID" value="RTY36248.1"/>
    <property type="molecule type" value="Genomic_DNA"/>
</dbReference>
<dbReference type="RefSeq" id="WP_126384974.1">
    <property type="nucleotide sequence ID" value="NZ_RXYK01000014.1"/>
</dbReference>
<evidence type="ECO:0000313" key="6">
    <source>
        <dbReference type="Proteomes" id="UP000279908"/>
    </source>
</evidence>
<dbReference type="EMBL" id="WUBZ01000001">
    <property type="protein sequence ID" value="MWV53496.1"/>
    <property type="molecule type" value="Genomic_DNA"/>
</dbReference>
<evidence type="ECO:0000313" key="8">
    <source>
        <dbReference type="Proteomes" id="UP000489351"/>
    </source>
</evidence>
<reference evidence="3 7" key="2">
    <citation type="submission" date="2019-07" db="EMBL/GenBank/DDBJ databases">
        <title>Draft genome Sequence of Chlorobium phaeovibrioides sp. strain PhvTcv-s14, from the Phylum Chlorobi.</title>
        <authorList>
            <person name="Babenko V."/>
            <person name="Boldyreva D."/>
            <person name="Kanygina A."/>
            <person name="Selezneva O."/>
            <person name="Akopiyan T."/>
            <person name="Lunina O."/>
        </authorList>
    </citation>
    <scope>NUCLEOTIDE SEQUENCE [LARGE SCALE GENOMIC DNA]</scope>
    <source>
        <strain evidence="3 7">GrTcv12</strain>
    </source>
</reference>